<dbReference type="PATRIC" id="fig|1283.48.peg.58"/>
<keyword evidence="1" id="KW-1133">Transmembrane helix</keyword>
<sequence length="40" mass="4625">MSLGTLVHVMFYTLFFIIVGMAIVFGVYLQKRKQKNSKSK</sequence>
<accession>A0A023UEV9</accession>
<evidence type="ECO:0000256" key="1">
    <source>
        <dbReference type="SAM" id="Phobius"/>
    </source>
</evidence>
<organism evidence="2">
    <name type="scientific">Staphylococcus haemolyticus</name>
    <dbReference type="NCBI Taxonomy" id="1283"/>
    <lineage>
        <taxon>Bacteria</taxon>
        <taxon>Bacillati</taxon>
        <taxon>Bacillota</taxon>
        <taxon>Bacilli</taxon>
        <taxon>Bacillales</taxon>
        <taxon>Staphylococcaceae</taxon>
        <taxon>Staphylococcus</taxon>
    </lineage>
</organism>
<dbReference type="AlphaFoldDB" id="A0A023UEV9"/>
<name>A0A023UEV9_STAHA</name>
<protein>
    <submittedName>
        <fullName evidence="2">Uncharacterized protein</fullName>
    </submittedName>
</protein>
<gene>
    <name evidence="2" type="ORF">SHP0125</name>
</gene>
<dbReference type="GeneID" id="93782011"/>
<dbReference type="EMBL" id="KF006347">
    <property type="protein sequence ID" value="AHX99834.1"/>
    <property type="molecule type" value="Genomic_DNA"/>
</dbReference>
<feature type="transmembrane region" description="Helical" evidence="1">
    <location>
        <begin position="6"/>
        <end position="29"/>
    </location>
</feature>
<reference evidence="2" key="1">
    <citation type="submission" date="2013-03" db="EMBL/GenBank/DDBJ databases">
        <authorList>
            <person name="Borui P."/>
            <person name="Yunsong Y."/>
        </authorList>
    </citation>
    <scope>NUCLEOTIDE SEQUENCE</scope>
    <source>
        <strain evidence="2">SH32</strain>
    </source>
</reference>
<dbReference type="KEGG" id="shh:ShL2_00055"/>
<dbReference type="RefSeq" id="WP_011274455.1">
    <property type="nucleotide sequence ID" value="NZ_BKAY01000005.1"/>
</dbReference>
<reference evidence="2" key="2">
    <citation type="journal article" date="2014" name="PLoS ONE">
        <title>Characterization of the staphylococcal cassette chromosome composite island of Staphylococcus haemolyticus SH32, a methicillin-resistant clinical isolate from China.</title>
        <authorList>
            <person name="Yu D."/>
            <person name="Pi B."/>
            <person name="Chen Y."/>
            <person name="Wang Y."/>
            <person name="Ruan Z."/>
            <person name="Otto M."/>
            <person name="Yu Y."/>
        </authorList>
    </citation>
    <scope>NUCLEOTIDE SEQUENCE</scope>
    <source>
        <strain evidence="2">SH32</strain>
    </source>
</reference>
<evidence type="ECO:0000313" key="2">
    <source>
        <dbReference type="EMBL" id="AHX99834.1"/>
    </source>
</evidence>
<proteinExistence type="predicted"/>
<keyword evidence="1" id="KW-0812">Transmembrane</keyword>
<keyword evidence="1" id="KW-0472">Membrane</keyword>